<gene>
    <name evidence="3" type="ORF">NP554_20960</name>
</gene>
<dbReference type="RefSeq" id="WP_025339715.1">
    <property type="nucleotide sequence ID" value="NZ_JANIAM010000018.1"/>
</dbReference>
<evidence type="ECO:0000313" key="4">
    <source>
        <dbReference type="Proteomes" id="UP001150728"/>
    </source>
</evidence>
<feature type="compositionally biased region" description="Low complexity" evidence="1">
    <location>
        <begin position="34"/>
        <end position="44"/>
    </location>
</feature>
<dbReference type="AlphaFoldDB" id="A0A9X4DCQ5"/>
<organism evidence="3 4">
    <name type="scientific">Pseudomonas asiatica</name>
    <dbReference type="NCBI Taxonomy" id="2219225"/>
    <lineage>
        <taxon>Bacteria</taxon>
        <taxon>Pseudomonadati</taxon>
        <taxon>Pseudomonadota</taxon>
        <taxon>Gammaproteobacteria</taxon>
        <taxon>Pseudomonadales</taxon>
        <taxon>Pseudomonadaceae</taxon>
        <taxon>Pseudomonas</taxon>
    </lineage>
</organism>
<evidence type="ECO:0000313" key="3">
    <source>
        <dbReference type="EMBL" id="MDD2114254.1"/>
    </source>
</evidence>
<feature type="region of interest" description="Disordered" evidence="1">
    <location>
        <begin position="32"/>
        <end position="69"/>
    </location>
</feature>
<comment type="caution">
    <text evidence="3">The sequence shown here is derived from an EMBL/GenBank/DDBJ whole genome shotgun (WGS) entry which is preliminary data.</text>
</comment>
<evidence type="ECO:0000256" key="1">
    <source>
        <dbReference type="SAM" id="MobiDB-lite"/>
    </source>
</evidence>
<accession>A0A9X4DCQ5</accession>
<feature type="chain" id="PRO_5040791897" description="Secreted protein" evidence="2">
    <location>
        <begin position="22"/>
        <end position="69"/>
    </location>
</feature>
<dbReference type="EMBL" id="JANIAM010000018">
    <property type="protein sequence ID" value="MDD2114254.1"/>
    <property type="molecule type" value="Genomic_DNA"/>
</dbReference>
<name>A0A9X4DCQ5_9PSED</name>
<feature type="signal peptide" evidence="2">
    <location>
        <begin position="1"/>
        <end position="21"/>
    </location>
</feature>
<evidence type="ECO:0000256" key="2">
    <source>
        <dbReference type="SAM" id="SignalP"/>
    </source>
</evidence>
<dbReference type="Proteomes" id="UP001150728">
    <property type="component" value="Unassembled WGS sequence"/>
</dbReference>
<feature type="compositionally biased region" description="Basic and acidic residues" evidence="1">
    <location>
        <begin position="45"/>
        <end position="59"/>
    </location>
</feature>
<protein>
    <recommendedName>
        <fullName evidence="5">Secreted protein</fullName>
    </recommendedName>
</protein>
<proteinExistence type="predicted"/>
<dbReference type="NCBIfam" id="NF041599">
    <property type="entry name" value="reg_PtrA_PA2808"/>
    <property type="match status" value="1"/>
</dbReference>
<evidence type="ECO:0008006" key="5">
    <source>
        <dbReference type="Google" id="ProtNLM"/>
    </source>
</evidence>
<reference evidence="3" key="1">
    <citation type="submission" date="2022-07" db="EMBL/GenBank/DDBJ databases">
        <title>Multi-strain Analysis of Pseudomonas putida Reveals Metabolic and Genetic Diversity.</title>
        <authorList>
            <person name="Monk J.M."/>
        </authorList>
    </citation>
    <scope>NUCLEOTIDE SEQUENCE</scope>
    <source>
        <strain evidence="3">17633</strain>
    </source>
</reference>
<sequence>MKKLMTGLALIGAMMSSVAFAEGGSDRLVERMQARAQAQAQAKELAQEKARKETRDTAKSEGGSQSRGS</sequence>
<keyword evidence="2" id="KW-0732">Signal</keyword>